<organism evidence="1 2">
    <name type="scientific">Segatella cerevisiae</name>
    <dbReference type="NCBI Taxonomy" id="2053716"/>
    <lineage>
        <taxon>Bacteria</taxon>
        <taxon>Pseudomonadati</taxon>
        <taxon>Bacteroidota</taxon>
        <taxon>Bacteroidia</taxon>
        <taxon>Bacteroidales</taxon>
        <taxon>Prevotellaceae</taxon>
        <taxon>Segatella</taxon>
    </lineage>
</organism>
<sequence length="362" mass="41078">MRKVLLVVVFAFMVIVLQAKTRIPLYVWEGMPKNATAQSLKADFEKWKEHGVVGVCINVGFDVDKARMAAKAAHEEGLVFHAWIPTMLQQGLDSTWYTVNRLGQSAYDHPAYVPYYKTLDPRNPNVQKYLIKKFCEIAAIPNVDYVQLDYIRYADVILAKALWPKYGLIENGEWPAADYCYCDSCVAAYKRLTGIDIRKVSDPSKIKSWAQFRCDAITHLVNLIADSVHAMGKKVSVDVFPGPYSRAVWMVRQEWNKWNVDACFPMNYNDFYLEPPSWVVKVTREEVKSMKGRAPVYSGLFICKDWQDKSSGKDPETLGLSPDELADVVKKIKKTGAGGICLFTPGSMTDAHWAVLDQLIKR</sequence>
<dbReference type="Gene3D" id="3.20.20.80">
    <property type="entry name" value="Glycosidases"/>
    <property type="match status" value="1"/>
</dbReference>
<dbReference type="SUPFAM" id="SSF51445">
    <property type="entry name" value="(Trans)glycosidases"/>
    <property type="match status" value="1"/>
</dbReference>
<reference evidence="1 2" key="1">
    <citation type="submission" date="2022-06" db="EMBL/GenBank/DDBJ databases">
        <title>A taxonomic note on the genus Prevotella: Description of four novel genera and emended description of the genera Hallella and Xylanibacter.</title>
        <authorList>
            <person name="Hitch T.C.A."/>
        </authorList>
    </citation>
    <scope>NUCLEOTIDE SEQUENCE [LARGE SCALE GENOMIC DNA]</scope>
    <source>
        <strain evidence="1 2">DSM 100619</strain>
    </source>
</reference>
<protein>
    <recommendedName>
        <fullName evidence="3">DUF4015 domain-containing protein</fullName>
    </recommendedName>
</protein>
<dbReference type="EMBL" id="JAMXLY010000030">
    <property type="protein sequence ID" value="MCO6025831.1"/>
    <property type="molecule type" value="Genomic_DNA"/>
</dbReference>
<comment type="caution">
    <text evidence="1">The sequence shown here is derived from an EMBL/GenBank/DDBJ whole genome shotgun (WGS) entry which is preliminary data.</text>
</comment>
<evidence type="ECO:0000313" key="2">
    <source>
        <dbReference type="Proteomes" id="UP001204015"/>
    </source>
</evidence>
<dbReference type="RefSeq" id="WP_252761188.1">
    <property type="nucleotide sequence ID" value="NZ_JAMXLY010000030.1"/>
</dbReference>
<dbReference type="PANTHER" id="PTHR43405">
    <property type="entry name" value="GLYCOSYL HYDROLASE DIGH"/>
    <property type="match status" value="1"/>
</dbReference>
<dbReference type="PANTHER" id="PTHR43405:SF1">
    <property type="entry name" value="GLYCOSYL HYDROLASE DIGH"/>
    <property type="match status" value="1"/>
</dbReference>
<evidence type="ECO:0008006" key="3">
    <source>
        <dbReference type="Google" id="ProtNLM"/>
    </source>
</evidence>
<dbReference type="InterPro" id="IPR017853">
    <property type="entry name" value="GH"/>
</dbReference>
<gene>
    <name evidence="1" type="ORF">NG821_08275</name>
</gene>
<dbReference type="InterPro" id="IPR052177">
    <property type="entry name" value="Divisome_Glycosyl_Hydrolase"/>
</dbReference>
<accession>A0ABT1BXP9</accession>
<evidence type="ECO:0000313" key="1">
    <source>
        <dbReference type="EMBL" id="MCO6025831.1"/>
    </source>
</evidence>
<keyword evidence="2" id="KW-1185">Reference proteome</keyword>
<dbReference type="Proteomes" id="UP001204015">
    <property type="component" value="Unassembled WGS sequence"/>
</dbReference>
<name>A0ABT1BXP9_9BACT</name>
<proteinExistence type="predicted"/>